<gene>
    <name evidence="1" type="ORF">SAMN02910417_01486</name>
</gene>
<name>A0A1G6BGM4_EUBOX</name>
<evidence type="ECO:0000313" key="1">
    <source>
        <dbReference type="EMBL" id="SDB19734.1"/>
    </source>
</evidence>
<proteinExistence type="predicted"/>
<sequence length="246" mass="27462">MEKADYKNLNLKNGWDLPKDMAIPLTGFRMKRRRERELLLKEEVKEYVVPENDTKRGTDAGEADFVKKAKEDTQAGKLGNTKLKRRTIGAIILAAVVIVVLRLSFGPPILLADISSYENVEITIEGLTDEAFTITPKELSKMKLDKTTVEIHSEEADTESAIGPTLDTFLASYGRSVDEFRSMKVYTAKDVSNAYVKTLEEETLILSIANGNEALEEKIAPLQIAIKDGSADEWTGYVVKIVFTEK</sequence>
<dbReference type="Proteomes" id="UP000199228">
    <property type="component" value="Unassembled WGS sequence"/>
</dbReference>
<dbReference type="OrthoDB" id="2084186at2"/>
<reference evidence="1 2" key="1">
    <citation type="submission" date="2016-10" db="EMBL/GenBank/DDBJ databases">
        <authorList>
            <person name="de Groot N.N."/>
        </authorList>
    </citation>
    <scope>NUCLEOTIDE SEQUENCE [LARGE SCALE GENOMIC DNA]</scope>
    <source>
        <strain evidence="1 2">DSM 3217</strain>
    </source>
</reference>
<protein>
    <recommendedName>
        <fullName evidence="3">Oxidoreductase molybdopterin binding domain-containing protein</fullName>
    </recommendedName>
</protein>
<dbReference type="STRING" id="1732.SAMN02910417_01486"/>
<dbReference type="EMBL" id="FMXR01000010">
    <property type="protein sequence ID" value="SDB19734.1"/>
    <property type="molecule type" value="Genomic_DNA"/>
</dbReference>
<evidence type="ECO:0000313" key="2">
    <source>
        <dbReference type="Proteomes" id="UP000199228"/>
    </source>
</evidence>
<dbReference type="RefSeq" id="WP_090173731.1">
    <property type="nucleotide sequence ID" value="NZ_FMXR01000010.1"/>
</dbReference>
<dbReference type="AlphaFoldDB" id="A0A1G6BGM4"/>
<accession>A0A1G6BGM4</accession>
<keyword evidence="2" id="KW-1185">Reference proteome</keyword>
<organism evidence="1 2">
    <name type="scientific">Eubacterium oxidoreducens</name>
    <dbReference type="NCBI Taxonomy" id="1732"/>
    <lineage>
        <taxon>Bacteria</taxon>
        <taxon>Bacillati</taxon>
        <taxon>Bacillota</taxon>
        <taxon>Clostridia</taxon>
        <taxon>Eubacteriales</taxon>
        <taxon>Eubacteriaceae</taxon>
        <taxon>Eubacterium</taxon>
    </lineage>
</organism>
<evidence type="ECO:0008006" key="3">
    <source>
        <dbReference type="Google" id="ProtNLM"/>
    </source>
</evidence>